<feature type="chain" id="PRO_5024817931" description="PepSY domain-containing protein" evidence="1">
    <location>
        <begin position="23"/>
        <end position="102"/>
    </location>
</feature>
<dbReference type="AlphaFoldDB" id="A0A5P1R7I2"/>
<dbReference type="OrthoDB" id="6975080at2"/>
<dbReference type="Proteomes" id="UP000324760">
    <property type="component" value="Chromosome"/>
</dbReference>
<organism evidence="2 3">
    <name type="scientific">Neptunomonas concharum</name>
    <dbReference type="NCBI Taxonomy" id="1031538"/>
    <lineage>
        <taxon>Bacteria</taxon>
        <taxon>Pseudomonadati</taxon>
        <taxon>Pseudomonadota</taxon>
        <taxon>Gammaproteobacteria</taxon>
        <taxon>Oceanospirillales</taxon>
        <taxon>Oceanospirillaceae</taxon>
        <taxon>Neptunomonas</taxon>
    </lineage>
</organism>
<proteinExistence type="predicted"/>
<keyword evidence="3" id="KW-1185">Reference proteome</keyword>
<evidence type="ECO:0000313" key="2">
    <source>
        <dbReference type="EMBL" id="QEQ95558.1"/>
    </source>
</evidence>
<dbReference type="KEGG" id="ncu:F0U83_01915"/>
<feature type="signal peptide" evidence="1">
    <location>
        <begin position="1"/>
        <end position="22"/>
    </location>
</feature>
<dbReference type="EMBL" id="CP043869">
    <property type="protein sequence ID" value="QEQ95558.1"/>
    <property type="molecule type" value="Genomic_DNA"/>
</dbReference>
<keyword evidence="1" id="KW-0732">Signal</keyword>
<dbReference type="RefSeq" id="WP_138986262.1">
    <property type="nucleotide sequence ID" value="NZ_CP043869.1"/>
</dbReference>
<evidence type="ECO:0000313" key="3">
    <source>
        <dbReference type="Proteomes" id="UP000324760"/>
    </source>
</evidence>
<accession>A0A5P1R7I2</accession>
<sequence>MNIKKMPLLCCSLLLTSSVSMATEMEGERLDYEACRVLVQKGEILSMAHLMARSTKESSEQILDAYLIRTNHRYIYEIESLGIDGVVRMFYLDATTGDLVSE</sequence>
<evidence type="ECO:0000256" key="1">
    <source>
        <dbReference type="SAM" id="SignalP"/>
    </source>
</evidence>
<gene>
    <name evidence="2" type="ORF">F0U83_01915</name>
</gene>
<reference evidence="2 3" key="1">
    <citation type="journal article" date="2019" name="Biochem. Eng. J.">
        <title>Metabolic engineering of the marine bacteria Neptunomonas concharum for the production of acetoin and meso-2,3-butanediol from acetate.</title>
        <authorList>
            <person name="Li W."/>
            <person name="Pu N."/>
            <person name="Liu C.-X."/>
            <person name="Yuan Q.-P."/>
            <person name="Li Z.-J."/>
        </authorList>
    </citation>
    <scope>NUCLEOTIDE SEQUENCE [LARGE SCALE GENOMIC DNA]</scope>
    <source>
        <strain evidence="2 3">JCM17730</strain>
    </source>
</reference>
<name>A0A5P1R7I2_9GAMM</name>
<evidence type="ECO:0008006" key="4">
    <source>
        <dbReference type="Google" id="ProtNLM"/>
    </source>
</evidence>
<protein>
    <recommendedName>
        <fullName evidence="4">PepSY domain-containing protein</fullName>
    </recommendedName>
</protein>